<evidence type="ECO:0000313" key="2">
    <source>
        <dbReference type="Proteomes" id="UP001473302"/>
    </source>
</evidence>
<proteinExistence type="predicted"/>
<name>A0ABP9YS70_9FUNG</name>
<evidence type="ECO:0000313" key="1">
    <source>
        <dbReference type="EMBL" id="GAA5809719.1"/>
    </source>
</evidence>
<reference evidence="1 2" key="1">
    <citation type="submission" date="2024-04" db="EMBL/GenBank/DDBJ databases">
        <title>genome sequences of Mucor flavus KT1a and Helicostylum pulchrum KT1b strains isolated from the surface of a dry-aged beef.</title>
        <authorList>
            <person name="Toyotome T."/>
            <person name="Hosono M."/>
            <person name="Torimaru M."/>
            <person name="Fukuda K."/>
            <person name="Mikami N."/>
        </authorList>
    </citation>
    <scope>NUCLEOTIDE SEQUENCE [LARGE SCALE GENOMIC DNA]</scope>
    <source>
        <strain evidence="1 2">KT1a</strain>
    </source>
</reference>
<organism evidence="1 2">
    <name type="scientific">Mucor flavus</name>
    <dbReference type="NCBI Taxonomy" id="439312"/>
    <lineage>
        <taxon>Eukaryota</taxon>
        <taxon>Fungi</taxon>
        <taxon>Fungi incertae sedis</taxon>
        <taxon>Mucoromycota</taxon>
        <taxon>Mucoromycotina</taxon>
        <taxon>Mucoromycetes</taxon>
        <taxon>Mucorales</taxon>
        <taxon>Mucorineae</taxon>
        <taxon>Mucoraceae</taxon>
        <taxon>Mucor</taxon>
    </lineage>
</organism>
<dbReference type="Proteomes" id="UP001473302">
    <property type="component" value="Unassembled WGS sequence"/>
</dbReference>
<gene>
    <name evidence="1" type="ORF">MFLAVUS_003132</name>
</gene>
<comment type="caution">
    <text evidence="1">The sequence shown here is derived from an EMBL/GenBank/DDBJ whole genome shotgun (WGS) entry which is preliminary data.</text>
</comment>
<dbReference type="EMBL" id="BAABUK010000005">
    <property type="protein sequence ID" value="GAA5809719.1"/>
    <property type="molecule type" value="Genomic_DNA"/>
</dbReference>
<sequence>MTKYFKLLNSFKGTRQTHCEANFNNVTSKMKCLCDSFRFNTLDRLFATYNLHRSDLYGSDTDMMAVPDKTSSIIGPEIFHFLEFKLSNLCSDGDLLRVLKYSFTKCPKLQSINIMFDFDGLLHPSLSLRHKNGEISSDQATCDINFLQMDRIRPVKNLFDLVTTHLQNIEFISLKAIDWGREFDDPIIDLTGFKKLKSFEYISTNNRFVKENQFISIKYINGREERRFLDYDKTKGSDSLDFTLLCDVSVSLDFRKEEEKN</sequence>
<keyword evidence="2" id="KW-1185">Reference proteome</keyword>
<accession>A0ABP9YS70</accession>
<protein>
    <submittedName>
        <fullName evidence="1">Uncharacterized protein</fullName>
    </submittedName>
</protein>